<evidence type="ECO:0000313" key="1">
    <source>
        <dbReference type="EMBL" id="MED6108678.1"/>
    </source>
</evidence>
<keyword evidence="2" id="KW-1185">Reference proteome</keyword>
<sequence>MGRRGVKEEVAPAEEAIAVAVIRGPTGQDYREVNRERKQRRERESCEGRKEKMKLSVRRCTMSSPLKSCPTAAATEAHRERHWNCRCRYESHCAFHWRCYRSRPNHHLTLLYNMFSFASSTHDPSLILVLFSLAAYLI</sequence>
<proteinExistence type="predicted"/>
<organism evidence="1 2">
    <name type="scientific">Stylosanthes scabra</name>
    <dbReference type="NCBI Taxonomy" id="79078"/>
    <lineage>
        <taxon>Eukaryota</taxon>
        <taxon>Viridiplantae</taxon>
        <taxon>Streptophyta</taxon>
        <taxon>Embryophyta</taxon>
        <taxon>Tracheophyta</taxon>
        <taxon>Spermatophyta</taxon>
        <taxon>Magnoliopsida</taxon>
        <taxon>eudicotyledons</taxon>
        <taxon>Gunneridae</taxon>
        <taxon>Pentapetalae</taxon>
        <taxon>rosids</taxon>
        <taxon>fabids</taxon>
        <taxon>Fabales</taxon>
        <taxon>Fabaceae</taxon>
        <taxon>Papilionoideae</taxon>
        <taxon>50 kb inversion clade</taxon>
        <taxon>dalbergioids sensu lato</taxon>
        <taxon>Dalbergieae</taxon>
        <taxon>Pterocarpus clade</taxon>
        <taxon>Stylosanthes</taxon>
    </lineage>
</organism>
<reference evidence="1 2" key="1">
    <citation type="journal article" date="2023" name="Plants (Basel)">
        <title>Bridging the Gap: Combining Genomics and Transcriptomics Approaches to Understand Stylosanthes scabra, an Orphan Legume from the Brazilian Caatinga.</title>
        <authorList>
            <person name="Ferreira-Neto J.R.C."/>
            <person name="da Silva M.D."/>
            <person name="Binneck E."/>
            <person name="de Melo N.F."/>
            <person name="da Silva R.H."/>
            <person name="de Melo A.L.T.M."/>
            <person name="Pandolfi V."/>
            <person name="Bustamante F.O."/>
            <person name="Brasileiro-Vidal A.C."/>
            <person name="Benko-Iseppon A.M."/>
        </authorList>
    </citation>
    <scope>NUCLEOTIDE SEQUENCE [LARGE SCALE GENOMIC DNA]</scope>
    <source>
        <tissue evidence="1">Leaves</tissue>
    </source>
</reference>
<gene>
    <name evidence="1" type="ORF">PIB30_026370</name>
</gene>
<evidence type="ECO:0000313" key="2">
    <source>
        <dbReference type="Proteomes" id="UP001341840"/>
    </source>
</evidence>
<dbReference type="Proteomes" id="UP001341840">
    <property type="component" value="Unassembled WGS sequence"/>
</dbReference>
<comment type="caution">
    <text evidence="1">The sequence shown here is derived from an EMBL/GenBank/DDBJ whole genome shotgun (WGS) entry which is preliminary data.</text>
</comment>
<name>A0ABU6QA08_9FABA</name>
<dbReference type="EMBL" id="JASCZI010000099">
    <property type="protein sequence ID" value="MED6108678.1"/>
    <property type="molecule type" value="Genomic_DNA"/>
</dbReference>
<protein>
    <submittedName>
        <fullName evidence="1">Uncharacterized protein</fullName>
    </submittedName>
</protein>
<accession>A0ABU6QA08</accession>